<dbReference type="Proteomes" id="UP000095621">
    <property type="component" value="Unassembled WGS sequence"/>
</dbReference>
<evidence type="ECO:0000256" key="1">
    <source>
        <dbReference type="ARBA" id="ARBA00022801"/>
    </source>
</evidence>
<evidence type="ECO:0000313" key="2">
    <source>
        <dbReference type="EMBL" id="CUQ74585.1"/>
    </source>
</evidence>
<protein>
    <submittedName>
        <fullName evidence="4">HAD-IA family hydrolase</fullName>
    </submittedName>
    <submittedName>
        <fullName evidence="2">Putative HAD-hydrolase yfnB</fullName>
        <ecNumber evidence="2">3.-.-.-</ecNumber>
    </submittedName>
</protein>
<dbReference type="SFLD" id="SFLDG01129">
    <property type="entry name" value="C1.5:_HAD__Beta-PGM__Phosphata"/>
    <property type="match status" value="1"/>
</dbReference>
<dbReference type="EMBL" id="CZBU01000001">
    <property type="protein sequence ID" value="CUQ74585.1"/>
    <property type="molecule type" value="Genomic_DNA"/>
</dbReference>
<dbReference type="PANTHER" id="PTHR43316">
    <property type="entry name" value="HYDROLASE, HALOACID DELAHOGENASE-RELATED"/>
    <property type="match status" value="1"/>
</dbReference>
<evidence type="ECO:0000313" key="5">
    <source>
        <dbReference type="Proteomes" id="UP000095621"/>
    </source>
</evidence>
<dbReference type="InterPro" id="IPR036412">
    <property type="entry name" value="HAD-like_sf"/>
</dbReference>
<dbReference type="InterPro" id="IPR023214">
    <property type="entry name" value="HAD_sf"/>
</dbReference>
<dbReference type="RefSeq" id="WP_055213914.1">
    <property type="nucleotide sequence ID" value="NZ_CABIXW010000007.1"/>
</dbReference>
<dbReference type="SUPFAM" id="SSF56784">
    <property type="entry name" value="HAD-like"/>
    <property type="match status" value="1"/>
</dbReference>
<dbReference type="Gene3D" id="3.40.50.1000">
    <property type="entry name" value="HAD superfamily/HAD-like"/>
    <property type="match status" value="1"/>
</dbReference>
<organism evidence="2 5">
    <name type="scientific">Lachnospira eligens</name>
    <dbReference type="NCBI Taxonomy" id="39485"/>
    <lineage>
        <taxon>Bacteria</taxon>
        <taxon>Bacillati</taxon>
        <taxon>Bacillota</taxon>
        <taxon>Clostridia</taxon>
        <taxon>Lachnospirales</taxon>
        <taxon>Lachnospiraceae</taxon>
        <taxon>Lachnospira</taxon>
    </lineage>
</organism>
<dbReference type="SFLD" id="SFLDS00003">
    <property type="entry name" value="Haloacid_Dehalogenase"/>
    <property type="match status" value="1"/>
</dbReference>
<dbReference type="EMBL" id="WKRD01000004">
    <property type="protein sequence ID" value="MSC57183.1"/>
    <property type="molecule type" value="Genomic_DNA"/>
</dbReference>
<evidence type="ECO:0000313" key="3">
    <source>
        <dbReference type="EMBL" id="CUQ88760.1"/>
    </source>
</evidence>
<reference evidence="5 6" key="1">
    <citation type="submission" date="2015-09" db="EMBL/GenBank/DDBJ databases">
        <authorList>
            <consortium name="Pathogen Informatics"/>
        </authorList>
    </citation>
    <scope>NUCLEOTIDE SEQUENCE [LARGE SCALE GENOMIC DNA]</scope>
    <source>
        <strain evidence="2 5">2789STDY5834875</strain>
        <strain evidence="3 6">2789STDY5834878</strain>
    </source>
</reference>
<dbReference type="AlphaFoldDB" id="A0A174YHJ5"/>
<dbReference type="InterPro" id="IPR023198">
    <property type="entry name" value="PGP-like_dom2"/>
</dbReference>
<dbReference type="Proteomes" id="UP000095780">
    <property type="component" value="Unassembled WGS sequence"/>
</dbReference>
<dbReference type="Gene3D" id="1.10.150.240">
    <property type="entry name" value="Putative phosphatase, domain 2"/>
    <property type="match status" value="1"/>
</dbReference>
<dbReference type="GO" id="GO:0016787">
    <property type="term" value="F:hydrolase activity"/>
    <property type="evidence" value="ECO:0007669"/>
    <property type="project" value="UniProtKB-KW"/>
</dbReference>
<keyword evidence="1 2" id="KW-0378">Hydrolase</keyword>
<reference evidence="4 7" key="2">
    <citation type="journal article" date="2019" name="Nat. Med.">
        <title>A library of human gut bacterial isolates paired with longitudinal multiomics data enables mechanistic microbiome research.</title>
        <authorList>
            <person name="Poyet M."/>
            <person name="Groussin M."/>
            <person name="Gibbons S.M."/>
            <person name="Avila-Pacheco J."/>
            <person name="Jiang X."/>
            <person name="Kearney S.M."/>
            <person name="Perrotta A.R."/>
            <person name="Berdy B."/>
            <person name="Zhao S."/>
            <person name="Lieberman T.D."/>
            <person name="Swanson P.K."/>
            <person name="Smith M."/>
            <person name="Roesemann S."/>
            <person name="Alexander J.E."/>
            <person name="Rich S.A."/>
            <person name="Livny J."/>
            <person name="Vlamakis H."/>
            <person name="Clish C."/>
            <person name="Bullock K."/>
            <person name="Deik A."/>
            <person name="Scott J."/>
            <person name="Pierce K.A."/>
            <person name="Xavier R.J."/>
            <person name="Alm E.J."/>
        </authorList>
    </citation>
    <scope>NUCLEOTIDE SEQUENCE [LARGE SCALE GENOMIC DNA]</scope>
    <source>
        <strain evidence="4 7">BIOML-A1</strain>
    </source>
</reference>
<gene>
    <name evidence="2" type="primary">yfnB_1</name>
    <name evidence="3" type="synonym">yfnB</name>
    <name evidence="2" type="ORF">ERS852490_00012</name>
    <name evidence="3" type="ORF">ERS852492_02315</name>
    <name evidence="4" type="ORF">GKE48_06915</name>
</gene>
<dbReference type="EC" id="3.-.-.-" evidence="2"/>
<accession>A0A174YHJ5</accession>
<dbReference type="PANTHER" id="PTHR43316:SF3">
    <property type="entry name" value="HALOACID DEHALOGENASE, TYPE II (AFU_ORTHOLOGUE AFUA_2G07750)-RELATED"/>
    <property type="match status" value="1"/>
</dbReference>
<sequence length="221" mass="25274">MIKAVFIDFYGTVVHEDGEVIKQVSQEIYSTGKVTDKSEIGTYWWNEFQKAFNSAYEDSFETQRKLEYESLKKTIEYFNSTANAKELSDLMFAHWIKPPIFEESKQFFEMCPVPIYVVSNIDRDDVLKAIEYHGLKPNGIFTSEDAKSYKPRKELFQFALNSTGLSAEQVVHIGDSLSSDIKGASAVGINAIWINRSKREIPNGVTAVENLLEVYNTDYFN</sequence>
<dbReference type="OrthoDB" id="9794086at2"/>
<dbReference type="InterPro" id="IPR006439">
    <property type="entry name" value="HAD-SF_hydro_IA"/>
</dbReference>
<evidence type="ECO:0000313" key="6">
    <source>
        <dbReference type="Proteomes" id="UP000095780"/>
    </source>
</evidence>
<evidence type="ECO:0000313" key="4">
    <source>
        <dbReference type="EMBL" id="MSC57183.1"/>
    </source>
</evidence>
<evidence type="ECO:0000313" key="7">
    <source>
        <dbReference type="Proteomes" id="UP000481964"/>
    </source>
</evidence>
<name>A0A174YHJ5_9FIRM</name>
<dbReference type="EMBL" id="CZBV01000007">
    <property type="protein sequence ID" value="CUQ88760.1"/>
    <property type="molecule type" value="Genomic_DNA"/>
</dbReference>
<dbReference type="Proteomes" id="UP000481964">
    <property type="component" value="Unassembled WGS sequence"/>
</dbReference>
<proteinExistence type="predicted"/>
<dbReference type="NCBIfam" id="TIGR01549">
    <property type="entry name" value="HAD-SF-IA-v1"/>
    <property type="match status" value="1"/>
</dbReference>
<dbReference type="Pfam" id="PF00702">
    <property type="entry name" value="Hydrolase"/>
    <property type="match status" value="1"/>
</dbReference>
<dbReference type="InterPro" id="IPR051540">
    <property type="entry name" value="S-2-haloacid_dehalogenase"/>
</dbReference>